<feature type="compositionally biased region" description="Basic residues" evidence="1">
    <location>
        <begin position="1"/>
        <end position="16"/>
    </location>
</feature>
<evidence type="ECO:0000256" key="1">
    <source>
        <dbReference type="SAM" id="MobiDB-lite"/>
    </source>
</evidence>
<dbReference type="Proteomes" id="UP000192491">
    <property type="component" value="Unassembled WGS sequence"/>
</dbReference>
<evidence type="ECO:0000313" key="3">
    <source>
        <dbReference type="Proteomes" id="UP000192491"/>
    </source>
</evidence>
<gene>
    <name evidence="2" type="ORF">BWK73_08285</name>
</gene>
<evidence type="ECO:0008006" key="4">
    <source>
        <dbReference type="Google" id="ProtNLM"/>
    </source>
</evidence>
<protein>
    <recommendedName>
        <fullName evidence="4">CRISPR-associated protein</fullName>
    </recommendedName>
</protein>
<proteinExistence type="predicted"/>
<reference evidence="2 3" key="1">
    <citation type="submission" date="2017-01" db="EMBL/GenBank/DDBJ databases">
        <title>Novel large sulfur bacteria in the metagenomes of groundwater-fed chemosynthetic microbial mats in the Lake Huron basin.</title>
        <authorList>
            <person name="Sharrar A.M."/>
            <person name="Flood B.E."/>
            <person name="Bailey J.V."/>
            <person name="Jones D.S."/>
            <person name="Biddanda B."/>
            <person name="Ruberg S.A."/>
            <person name="Marcus D.N."/>
            <person name="Dick G.J."/>
        </authorList>
    </citation>
    <scope>NUCLEOTIDE SEQUENCE [LARGE SCALE GENOMIC DNA]</scope>
    <source>
        <strain evidence="2">A8</strain>
    </source>
</reference>
<name>A0A1Y1QW34_9GAMM</name>
<feature type="region of interest" description="Disordered" evidence="1">
    <location>
        <begin position="1"/>
        <end position="22"/>
    </location>
</feature>
<evidence type="ECO:0000313" key="2">
    <source>
        <dbReference type="EMBL" id="OQX14873.1"/>
    </source>
</evidence>
<dbReference type="InterPro" id="IPR025591">
    <property type="entry name" value="RloB"/>
</dbReference>
<comment type="caution">
    <text evidence="2">The sequence shown here is derived from an EMBL/GenBank/DDBJ whole genome shotgun (WGS) entry which is preliminary data.</text>
</comment>
<dbReference type="AlphaFoldDB" id="A0A1Y1QW34"/>
<dbReference type="EMBL" id="MTEJ01000022">
    <property type="protein sequence ID" value="OQX14873.1"/>
    <property type="molecule type" value="Genomic_DNA"/>
</dbReference>
<organism evidence="2 3">
    <name type="scientific">Thiothrix lacustris</name>
    <dbReference type="NCBI Taxonomy" id="525917"/>
    <lineage>
        <taxon>Bacteria</taxon>
        <taxon>Pseudomonadati</taxon>
        <taxon>Pseudomonadota</taxon>
        <taxon>Gammaproteobacteria</taxon>
        <taxon>Thiotrichales</taxon>
        <taxon>Thiotrichaceae</taxon>
        <taxon>Thiothrix</taxon>
    </lineage>
</organism>
<dbReference type="Pfam" id="PF13707">
    <property type="entry name" value="RloB"/>
    <property type="match status" value="1"/>
</dbReference>
<accession>A0A1Y1QW34</accession>
<sequence length="214" mass="24491">MARKPKSRSDTRRKKQAQQPTGKTVLIVCEGTKTELNYFKEIRKSYDLQAVHAVEVTAGGAGSNAANILHDAKNRYNRSKDNGNAFDHVFCVFDRDDDKGANVSFQPTIDNINKLKDFEAIYSIPSFEFWLLLHFSYTRQCFANPKQLLTCLQKEYPTYQKNQQGLFQSLQENLDAALQNAARCEQEATQCGEPNPSTKVHELVNFLRELRTYK</sequence>